<dbReference type="Gene3D" id="2.160.10.10">
    <property type="entry name" value="Hexapeptide repeat proteins"/>
    <property type="match status" value="1"/>
</dbReference>
<dbReference type="Pfam" id="PF00132">
    <property type="entry name" value="Hexapep"/>
    <property type="match status" value="1"/>
</dbReference>
<keyword evidence="1" id="KW-0456">Lyase</keyword>
<dbReference type="GO" id="GO:0004089">
    <property type="term" value="F:carbonate dehydratase activity"/>
    <property type="evidence" value="ECO:0007669"/>
    <property type="project" value="UniProtKB-EC"/>
</dbReference>
<evidence type="ECO:0000313" key="1">
    <source>
        <dbReference type="EMBL" id="CAA9549621.1"/>
    </source>
</evidence>
<dbReference type="InterPro" id="IPR047324">
    <property type="entry name" value="LbH_gamma_CA-like"/>
</dbReference>
<dbReference type="PANTHER" id="PTHR13061:SF29">
    <property type="entry name" value="GAMMA CARBONIC ANHYDRASE-LIKE 1, MITOCHONDRIAL-RELATED"/>
    <property type="match status" value="1"/>
</dbReference>
<dbReference type="AlphaFoldDB" id="A0A6J4UFZ8"/>
<dbReference type="CDD" id="cd04645">
    <property type="entry name" value="LbH_gamma_CA_like"/>
    <property type="match status" value="1"/>
</dbReference>
<dbReference type="EMBL" id="CADCWI010000048">
    <property type="protein sequence ID" value="CAA9549621.1"/>
    <property type="molecule type" value="Genomic_DNA"/>
</dbReference>
<protein>
    <submittedName>
        <fullName evidence="1">Carbonic anhydrase, gamma class</fullName>
        <ecNumber evidence="1">4.2.1.1</ecNumber>
    </submittedName>
</protein>
<sequence>MANFAERSELSTLFPGAIILPFRGMWPQVDRSAFIAPGAVVVGSVTIGEASSVWFQAVVRGDIAPIAIGDRTSVQDGTVVHVNADAPVRIGNDVTIGHGALIHGTTIGDRVLVGMGAIVLSYSTIGANAVIAAGALISERVHVAEGAVMVGLPAKQRDQLDAVQQDRLASIPARYVSVRQEYLDLMRSGDDRET</sequence>
<dbReference type="InterPro" id="IPR001451">
    <property type="entry name" value="Hexapep"/>
</dbReference>
<organism evidence="1">
    <name type="scientific">uncultured Thermomicrobiales bacterium</name>
    <dbReference type="NCBI Taxonomy" id="1645740"/>
    <lineage>
        <taxon>Bacteria</taxon>
        <taxon>Pseudomonadati</taxon>
        <taxon>Thermomicrobiota</taxon>
        <taxon>Thermomicrobia</taxon>
        <taxon>Thermomicrobiales</taxon>
        <taxon>environmental samples</taxon>
    </lineage>
</organism>
<proteinExistence type="predicted"/>
<name>A0A6J4UFZ8_9BACT</name>
<reference evidence="1" key="1">
    <citation type="submission" date="2020-02" db="EMBL/GenBank/DDBJ databases">
        <authorList>
            <person name="Meier V. D."/>
        </authorList>
    </citation>
    <scope>NUCLEOTIDE SEQUENCE</scope>
    <source>
        <strain evidence="1">AVDCRST_MAG43</strain>
    </source>
</reference>
<dbReference type="SUPFAM" id="SSF51161">
    <property type="entry name" value="Trimeric LpxA-like enzymes"/>
    <property type="match status" value="1"/>
</dbReference>
<gene>
    <name evidence="1" type="ORF">AVDCRST_MAG43-941</name>
</gene>
<dbReference type="EC" id="4.2.1.1" evidence="1"/>
<dbReference type="InterPro" id="IPR050484">
    <property type="entry name" value="Transf_Hexapept/Carb_Anhydrase"/>
</dbReference>
<accession>A0A6J4UFZ8</accession>
<dbReference type="PANTHER" id="PTHR13061">
    <property type="entry name" value="DYNACTIN SUBUNIT P25"/>
    <property type="match status" value="1"/>
</dbReference>
<dbReference type="InterPro" id="IPR011004">
    <property type="entry name" value="Trimer_LpxA-like_sf"/>
</dbReference>